<proteinExistence type="predicted"/>
<accession>A0A2A2L6M6</accession>
<evidence type="ECO:0000313" key="3">
    <source>
        <dbReference type="EMBL" id="PAV83254.1"/>
    </source>
</evidence>
<keyword evidence="1" id="KW-0175">Coiled coil</keyword>
<dbReference type="EMBL" id="LIAE01007106">
    <property type="protein sequence ID" value="PAV81906.1"/>
    <property type="molecule type" value="Genomic_DNA"/>
</dbReference>
<dbReference type="STRING" id="2018661.A0A2A2L6M6"/>
<dbReference type="AlphaFoldDB" id="A0A2A2L6M6"/>
<dbReference type="OrthoDB" id="5917066at2759"/>
<gene>
    <name evidence="2" type="ORF">WR25_17320</name>
    <name evidence="3" type="ORF">WR25_19807</name>
</gene>
<name>A0A2A2L6M6_9BILA</name>
<evidence type="ECO:0000256" key="1">
    <source>
        <dbReference type="SAM" id="Coils"/>
    </source>
</evidence>
<feature type="coiled-coil region" evidence="1">
    <location>
        <begin position="115"/>
        <end position="142"/>
    </location>
</feature>
<keyword evidence="4" id="KW-1185">Reference proteome</keyword>
<evidence type="ECO:0000313" key="4">
    <source>
        <dbReference type="Proteomes" id="UP000218231"/>
    </source>
</evidence>
<organism evidence="2 4">
    <name type="scientific">Diploscapter pachys</name>
    <dbReference type="NCBI Taxonomy" id="2018661"/>
    <lineage>
        <taxon>Eukaryota</taxon>
        <taxon>Metazoa</taxon>
        <taxon>Ecdysozoa</taxon>
        <taxon>Nematoda</taxon>
        <taxon>Chromadorea</taxon>
        <taxon>Rhabditida</taxon>
        <taxon>Rhabditina</taxon>
        <taxon>Rhabditomorpha</taxon>
        <taxon>Rhabditoidea</taxon>
        <taxon>Rhabditidae</taxon>
        <taxon>Diploscapter</taxon>
    </lineage>
</organism>
<dbReference type="EMBL" id="LIAE01006973">
    <property type="protein sequence ID" value="PAV83254.1"/>
    <property type="molecule type" value="Genomic_DNA"/>
</dbReference>
<dbReference type="Proteomes" id="UP000218231">
    <property type="component" value="Unassembled WGS sequence"/>
</dbReference>
<protein>
    <submittedName>
        <fullName evidence="2">Uncharacterized protein</fullName>
    </submittedName>
</protein>
<sequence length="193" mass="21718">MTSVSNSPMPLFHYNSPASIRAKTRALLELDKECELRNHPYAFSSRQRRLSTSSCSSSSSDYSLSQQLSPCSSSGYFSSPIASPDEQSLREMHVFERLRQIVPELPADKTAFQILVDTVSEVMELEQQLEELTEQTNGFKSALHFQTNDSDDATKQDADCQISMPADLLSVDVSQFKTLVYEQPLEIDPELLR</sequence>
<reference evidence="2 4" key="1">
    <citation type="journal article" date="2017" name="Curr. Biol.">
        <title>Genome architecture and evolution of a unichromosomal asexual nematode.</title>
        <authorList>
            <person name="Fradin H."/>
            <person name="Zegar C."/>
            <person name="Gutwein M."/>
            <person name="Lucas J."/>
            <person name="Kovtun M."/>
            <person name="Corcoran D."/>
            <person name="Baugh L.R."/>
            <person name="Kiontke K."/>
            <person name="Gunsalus K."/>
            <person name="Fitch D.H."/>
            <person name="Piano F."/>
        </authorList>
    </citation>
    <scope>NUCLEOTIDE SEQUENCE [LARGE SCALE GENOMIC DNA]</scope>
    <source>
        <strain evidence="2">PF1309</strain>
    </source>
</reference>
<comment type="caution">
    <text evidence="2">The sequence shown here is derived from an EMBL/GenBank/DDBJ whole genome shotgun (WGS) entry which is preliminary data.</text>
</comment>
<evidence type="ECO:0000313" key="2">
    <source>
        <dbReference type="EMBL" id="PAV81906.1"/>
    </source>
</evidence>